<sequence length="126" mass="13956">MSKSHVLPHVLLLPFHHHLTVNNNPLPDMAHGTSQGGHGHGGVTISSTQSSNNTQSERQHPPSLDNSSSEDEFTIEQQRLCDDEHQAIEEVENREEEAEQDEQDDKEDELDDDGSTDTPVAVPSKK</sequence>
<feature type="region of interest" description="Disordered" evidence="1">
    <location>
        <begin position="23"/>
        <end position="126"/>
    </location>
</feature>
<feature type="compositionally biased region" description="Low complexity" evidence="1">
    <location>
        <begin position="43"/>
        <end position="56"/>
    </location>
</feature>
<accession>A0A2H3BYM0</accession>
<evidence type="ECO:0000313" key="3">
    <source>
        <dbReference type="Proteomes" id="UP000218334"/>
    </source>
</evidence>
<protein>
    <submittedName>
        <fullName evidence="2">Uncharacterized protein</fullName>
    </submittedName>
</protein>
<dbReference type="EMBL" id="KZ293434">
    <property type="protein sequence ID" value="PBK68126.1"/>
    <property type="molecule type" value="Genomic_DNA"/>
</dbReference>
<name>A0A2H3BYM0_9AGAR</name>
<organism evidence="2 3">
    <name type="scientific">Armillaria solidipes</name>
    <dbReference type="NCBI Taxonomy" id="1076256"/>
    <lineage>
        <taxon>Eukaryota</taxon>
        <taxon>Fungi</taxon>
        <taxon>Dikarya</taxon>
        <taxon>Basidiomycota</taxon>
        <taxon>Agaricomycotina</taxon>
        <taxon>Agaricomycetes</taxon>
        <taxon>Agaricomycetidae</taxon>
        <taxon>Agaricales</taxon>
        <taxon>Marasmiineae</taxon>
        <taxon>Physalacriaceae</taxon>
        <taxon>Armillaria</taxon>
    </lineage>
</organism>
<dbReference type="AlphaFoldDB" id="A0A2H3BYM0"/>
<reference evidence="3" key="1">
    <citation type="journal article" date="2017" name="Nat. Ecol. Evol.">
        <title>Genome expansion and lineage-specific genetic innovations in the forest pathogenic fungi Armillaria.</title>
        <authorList>
            <person name="Sipos G."/>
            <person name="Prasanna A.N."/>
            <person name="Walter M.C."/>
            <person name="O'Connor E."/>
            <person name="Balint B."/>
            <person name="Krizsan K."/>
            <person name="Kiss B."/>
            <person name="Hess J."/>
            <person name="Varga T."/>
            <person name="Slot J."/>
            <person name="Riley R."/>
            <person name="Boka B."/>
            <person name="Rigling D."/>
            <person name="Barry K."/>
            <person name="Lee J."/>
            <person name="Mihaltcheva S."/>
            <person name="LaButti K."/>
            <person name="Lipzen A."/>
            <person name="Waldron R."/>
            <person name="Moloney N.M."/>
            <person name="Sperisen C."/>
            <person name="Kredics L."/>
            <person name="Vagvoelgyi C."/>
            <person name="Patrignani A."/>
            <person name="Fitzpatrick D."/>
            <person name="Nagy I."/>
            <person name="Doyle S."/>
            <person name="Anderson J.B."/>
            <person name="Grigoriev I.V."/>
            <person name="Gueldener U."/>
            <person name="Muensterkoetter M."/>
            <person name="Nagy L.G."/>
        </authorList>
    </citation>
    <scope>NUCLEOTIDE SEQUENCE [LARGE SCALE GENOMIC DNA]</scope>
    <source>
        <strain evidence="3">28-4</strain>
    </source>
</reference>
<gene>
    <name evidence="2" type="ORF">ARMSODRAFT_1020147</name>
</gene>
<feature type="compositionally biased region" description="Basic and acidic residues" evidence="1">
    <location>
        <begin position="79"/>
        <end position="88"/>
    </location>
</feature>
<dbReference type="Proteomes" id="UP000218334">
    <property type="component" value="Unassembled WGS sequence"/>
</dbReference>
<evidence type="ECO:0000256" key="1">
    <source>
        <dbReference type="SAM" id="MobiDB-lite"/>
    </source>
</evidence>
<keyword evidence="3" id="KW-1185">Reference proteome</keyword>
<feature type="compositionally biased region" description="Acidic residues" evidence="1">
    <location>
        <begin position="89"/>
        <end position="115"/>
    </location>
</feature>
<proteinExistence type="predicted"/>
<evidence type="ECO:0000313" key="2">
    <source>
        <dbReference type="EMBL" id="PBK68126.1"/>
    </source>
</evidence>